<accession>A0A6C0IYJ3</accession>
<name>A0A6C0IYJ3_9ZZZZ</name>
<feature type="region of interest" description="Disordered" evidence="1">
    <location>
        <begin position="98"/>
        <end position="117"/>
    </location>
</feature>
<protein>
    <submittedName>
        <fullName evidence="2">Uncharacterized protein</fullName>
    </submittedName>
</protein>
<dbReference type="AlphaFoldDB" id="A0A6C0IYJ3"/>
<reference evidence="2" key="1">
    <citation type="journal article" date="2020" name="Nature">
        <title>Giant virus diversity and host interactions through global metagenomics.</title>
        <authorList>
            <person name="Schulz F."/>
            <person name="Roux S."/>
            <person name="Paez-Espino D."/>
            <person name="Jungbluth S."/>
            <person name="Walsh D.A."/>
            <person name="Denef V.J."/>
            <person name="McMahon K.D."/>
            <person name="Konstantinidis K.T."/>
            <person name="Eloe-Fadrosh E.A."/>
            <person name="Kyrpides N.C."/>
            <person name="Woyke T."/>
        </authorList>
    </citation>
    <scope>NUCLEOTIDE SEQUENCE</scope>
    <source>
        <strain evidence="2">GVMAG-M-3300025652-16</strain>
    </source>
</reference>
<evidence type="ECO:0000256" key="1">
    <source>
        <dbReference type="SAM" id="MobiDB-lite"/>
    </source>
</evidence>
<dbReference type="EMBL" id="MN740292">
    <property type="protein sequence ID" value="QHT98418.1"/>
    <property type="molecule type" value="Genomic_DNA"/>
</dbReference>
<proteinExistence type="predicted"/>
<evidence type="ECO:0000313" key="2">
    <source>
        <dbReference type="EMBL" id="QHT98418.1"/>
    </source>
</evidence>
<organism evidence="2">
    <name type="scientific">viral metagenome</name>
    <dbReference type="NCBI Taxonomy" id="1070528"/>
    <lineage>
        <taxon>unclassified sequences</taxon>
        <taxon>metagenomes</taxon>
        <taxon>organismal metagenomes</taxon>
    </lineage>
</organism>
<sequence length="340" mass="39100">MSQSGTFLRNLNRGDTELRNIITKITNLSSFTRNVRNDAARKIQKAWKVGRRREVRRLMRNIQAGHVNNLAKEFEKFNLVNRNNSGNVIMTNVAPVRPKKRKAANSNSNDEQTMKTRGREVELSNLEIGRGMGCQYAGIPRYMKKAKKMFDEKSIISSFLDYNIETNQHGIVKNIPTIVNRFGRIYNSGSRIVPTNQVHFFMVGLRTDNNGHAVSVLVDPRDPKNRRIWVFDPHGEKSRTSIWGKTTRKKIVPILQKMFKIPGRKVRYYGGRDLQEGNTRGVCTTFYVTFMEMIPYLLSGAATINQINELAKKNSIQIRSFYLNFAPETEGRVIVKNKTR</sequence>